<feature type="region of interest" description="Disordered" evidence="1">
    <location>
        <begin position="162"/>
        <end position="184"/>
    </location>
</feature>
<gene>
    <name evidence="3" type="ORF">CYCCA115_LOCUS892</name>
</gene>
<dbReference type="PROSITE" id="PS50222">
    <property type="entry name" value="EF_HAND_2"/>
    <property type="match status" value="1"/>
</dbReference>
<dbReference type="InterPro" id="IPR002048">
    <property type="entry name" value="EF_hand_dom"/>
</dbReference>
<feature type="compositionally biased region" description="Basic and acidic residues" evidence="1">
    <location>
        <begin position="1"/>
        <end position="18"/>
    </location>
</feature>
<dbReference type="AlphaFoldDB" id="A0AAD2CLK5"/>
<feature type="compositionally biased region" description="Basic and acidic residues" evidence="1">
    <location>
        <begin position="459"/>
        <end position="479"/>
    </location>
</feature>
<feature type="region of interest" description="Disordered" evidence="1">
    <location>
        <begin position="1"/>
        <end position="27"/>
    </location>
</feature>
<dbReference type="SUPFAM" id="SSF47473">
    <property type="entry name" value="EF-hand"/>
    <property type="match status" value="1"/>
</dbReference>
<dbReference type="GO" id="GO:0005509">
    <property type="term" value="F:calcium ion binding"/>
    <property type="evidence" value="ECO:0007669"/>
    <property type="project" value="InterPro"/>
</dbReference>
<accession>A0AAD2CLK5</accession>
<evidence type="ECO:0000256" key="1">
    <source>
        <dbReference type="SAM" id="MobiDB-lite"/>
    </source>
</evidence>
<evidence type="ECO:0000313" key="4">
    <source>
        <dbReference type="Proteomes" id="UP001295423"/>
    </source>
</evidence>
<proteinExistence type="predicted"/>
<comment type="caution">
    <text evidence="3">The sequence shown here is derived from an EMBL/GenBank/DDBJ whole genome shotgun (WGS) entry which is preliminary data.</text>
</comment>
<evidence type="ECO:0000313" key="3">
    <source>
        <dbReference type="EMBL" id="CAJ1920570.1"/>
    </source>
</evidence>
<organism evidence="3 4">
    <name type="scientific">Cylindrotheca closterium</name>
    <dbReference type="NCBI Taxonomy" id="2856"/>
    <lineage>
        <taxon>Eukaryota</taxon>
        <taxon>Sar</taxon>
        <taxon>Stramenopiles</taxon>
        <taxon>Ochrophyta</taxon>
        <taxon>Bacillariophyta</taxon>
        <taxon>Bacillariophyceae</taxon>
        <taxon>Bacillariophycidae</taxon>
        <taxon>Bacillariales</taxon>
        <taxon>Bacillariaceae</taxon>
        <taxon>Cylindrotheca</taxon>
    </lineage>
</organism>
<dbReference type="InterPro" id="IPR011992">
    <property type="entry name" value="EF-hand-dom_pair"/>
</dbReference>
<keyword evidence="4" id="KW-1185">Reference proteome</keyword>
<sequence length="479" mass="53558">MADETFLKADADDAHPDDAGEPPARFSNIDWKGRTSALLSTLGNSAKSVNTEGVAEGTTHLVGGVITAGGNTVKNGHILRLRAGITVWERDILQMKHKFGLELYAIMDRNRNMGDKSGGEAEPELVEVYTSCANNISALLELRKRKHTELLKLIKPEVICHQPTGDDTSEDMEKFTGSGGEEKEKEEATVTGMFSRVFHKGVDWTRTALENNQRKATLKTEIAELDKDIVVRKEQFGVDMYDTMEYLGDQYEPRDTEIRGLFASIKKGVDVPFLKILTAEKELEDVRATGSVLVSKEELQDYIDGKPQLWLILEANIQKGEDQCKMICIRVITELISGAFGKEARDALIRKRDFLVFESKFVDNPKGSQEFIHRCIFASFDADHNGILNGKETADFVDAFYKSGSVVQGSSRLPEQKDLMIMIRKHYNEDGDGEFTFKQIQDIIKESGENVDSIALEEMETKPSDDESASESRPDVLIM</sequence>
<dbReference type="Gene3D" id="1.10.238.10">
    <property type="entry name" value="EF-hand"/>
    <property type="match status" value="1"/>
</dbReference>
<reference evidence="3" key="1">
    <citation type="submission" date="2023-08" db="EMBL/GenBank/DDBJ databases">
        <authorList>
            <person name="Audoor S."/>
            <person name="Bilcke G."/>
        </authorList>
    </citation>
    <scope>NUCLEOTIDE SEQUENCE</scope>
</reference>
<feature type="region of interest" description="Disordered" evidence="1">
    <location>
        <begin position="456"/>
        <end position="479"/>
    </location>
</feature>
<dbReference type="EMBL" id="CAKOGP040000002">
    <property type="protein sequence ID" value="CAJ1920570.1"/>
    <property type="molecule type" value="Genomic_DNA"/>
</dbReference>
<feature type="domain" description="EF-hand" evidence="2">
    <location>
        <begin position="368"/>
        <end position="403"/>
    </location>
</feature>
<evidence type="ECO:0000259" key="2">
    <source>
        <dbReference type="PROSITE" id="PS50222"/>
    </source>
</evidence>
<name>A0AAD2CLK5_9STRA</name>
<protein>
    <recommendedName>
        <fullName evidence="2">EF-hand domain-containing protein</fullName>
    </recommendedName>
</protein>
<dbReference type="Proteomes" id="UP001295423">
    <property type="component" value="Unassembled WGS sequence"/>
</dbReference>